<keyword evidence="3" id="KW-0520">NAD</keyword>
<proteinExistence type="inferred from homology"/>
<feature type="domain" description="D-isomer specific 2-hydroxyacid dehydrogenase catalytic" evidence="5">
    <location>
        <begin position="7"/>
        <end position="302"/>
    </location>
</feature>
<gene>
    <name evidence="7" type="ORF">OZSIB_1562</name>
</gene>
<dbReference type="FunFam" id="3.40.50.720:FF:000021">
    <property type="entry name" value="D-3-phosphoglycerate dehydrogenase"/>
    <property type="match status" value="1"/>
</dbReference>
<dbReference type="Proteomes" id="UP000252355">
    <property type="component" value="Unassembled WGS sequence"/>
</dbReference>
<dbReference type="Pfam" id="PF00389">
    <property type="entry name" value="2-Hacid_dh"/>
    <property type="match status" value="1"/>
</dbReference>
<dbReference type="GO" id="GO:0051287">
    <property type="term" value="F:NAD binding"/>
    <property type="evidence" value="ECO:0007669"/>
    <property type="project" value="InterPro"/>
</dbReference>
<dbReference type="EMBL" id="QOQW01000024">
    <property type="protein sequence ID" value="RCK78320.1"/>
    <property type="molecule type" value="Genomic_DNA"/>
</dbReference>
<dbReference type="AlphaFoldDB" id="A0A367ZJW0"/>
<evidence type="ECO:0000256" key="4">
    <source>
        <dbReference type="RuleBase" id="RU003719"/>
    </source>
</evidence>
<evidence type="ECO:0000313" key="8">
    <source>
        <dbReference type="Proteomes" id="UP000252355"/>
    </source>
</evidence>
<dbReference type="Pfam" id="PF02826">
    <property type="entry name" value="2-Hacid_dh_C"/>
    <property type="match status" value="1"/>
</dbReference>
<comment type="caution">
    <text evidence="7">The sequence shown here is derived from an EMBL/GenBank/DDBJ whole genome shotgun (WGS) entry which is preliminary data.</text>
</comment>
<dbReference type="PANTHER" id="PTHR42938:SF47">
    <property type="entry name" value="HYDROXYPYRUVATE REDUCTASE"/>
    <property type="match status" value="1"/>
</dbReference>
<evidence type="ECO:0000256" key="3">
    <source>
        <dbReference type="ARBA" id="ARBA00023027"/>
    </source>
</evidence>
<dbReference type="InterPro" id="IPR006140">
    <property type="entry name" value="D-isomer_DH_NAD-bd"/>
</dbReference>
<comment type="similarity">
    <text evidence="1 4">Belongs to the D-isomer specific 2-hydroxyacid dehydrogenase family.</text>
</comment>
<protein>
    <submittedName>
        <fullName evidence="7">D-3-phosphoglycerate dehydrogenase</fullName>
    </submittedName>
</protein>
<dbReference type="PANTHER" id="PTHR42938">
    <property type="entry name" value="FORMATE DEHYDROGENASE 1"/>
    <property type="match status" value="1"/>
</dbReference>
<dbReference type="CDD" id="cd12173">
    <property type="entry name" value="PGDH_4"/>
    <property type="match status" value="1"/>
</dbReference>
<dbReference type="Gene3D" id="3.40.50.720">
    <property type="entry name" value="NAD(P)-binding Rossmann-like Domain"/>
    <property type="match status" value="2"/>
</dbReference>
<evidence type="ECO:0000259" key="5">
    <source>
        <dbReference type="Pfam" id="PF00389"/>
    </source>
</evidence>
<feature type="domain" description="D-isomer specific 2-hydroxyacid dehydrogenase NAD-binding" evidence="6">
    <location>
        <begin position="110"/>
        <end position="282"/>
    </location>
</feature>
<sequence>MPAKFKVLIADSLDAKAVEMMKNHPALDVAYKNKLTPEELLKEIPGYHAIVVRSATKVTRAVIEAGKDLRLIARAGVGLDNVDQEAAKAHNIKVVNTPACTTISVAELAFGLMLALARKVGRANISMKNGEWDKKSFQGCELYEKTLGLIGIGRIGQAVASRAQAFGMKVIAYDAVIKQSPLPYVRMVSLDDLLGQSDFISLHIPYDKNVGATLKEAEFKKMKKGVFLVNCARGGTVDEKALLAALNDGTVAGAGIDVWEQEPTKNLELVKHQNVIALPHLGASTDEGQARAGKEVAELVIAQFAA</sequence>
<dbReference type="InterPro" id="IPR006139">
    <property type="entry name" value="D-isomer_2_OHA_DH_cat_dom"/>
</dbReference>
<dbReference type="GO" id="GO:0016616">
    <property type="term" value="F:oxidoreductase activity, acting on the CH-OH group of donors, NAD or NADP as acceptor"/>
    <property type="evidence" value="ECO:0007669"/>
    <property type="project" value="InterPro"/>
</dbReference>
<reference evidence="7 8" key="1">
    <citation type="submission" date="2018-05" db="EMBL/GenBank/DDBJ databases">
        <title>A metagenomic window into the 2 km-deep terrestrial subsurface aquifer revealed taxonomically and functionally diverse microbial community comprising novel uncultured bacterial lineages.</title>
        <authorList>
            <person name="Kadnikov V.V."/>
            <person name="Mardanov A.V."/>
            <person name="Beletsky A.V."/>
            <person name="Banks D."/>
            <person name="Pimenov N.V."/>
            <person name="Frank Y.A."/>
            <person name="Karnachuk O.V."/>
            <person name="Ravin N.V."/>
        </authorList>
    </citation>
    <scope>NUCLEOTIDE SEQUENCE [LARGE SCALE GENOMIC DNA]</scope>
    <source>
        <strain evidence="7">BY5</strain>
    </source>
</reference>
<dbReference type="InterPro" id="IPR036291">
    <property type="entry name" value="NAD(P)-bd_dom_sf"/>
</dbReference>
<evidence type="ECO:0000313" key="7">
    <source>
        <dbReference type="EMBL" id="RCK78320.1"/>
    </source>
</evidence>
<name>A0A367ZJW0_9BACT</name>
<dbReference type="SUPFAM" id="SSF52283">
    <property type="entry name" value="Formate/glycerate dehydrogenase catalytic domain-like"/>
    <property type="match status" value="1"/>
</dbReference>
<evidence type="ECO:0000256" key="1">
    <source>
        <dbReference type="ARBA" id="ARBA00005854"/>
    </source>
</evidence>
<evidence type="ECO:0000256" key="2">
    <source>
        <dbReference type="ARBA" id="ARBA00023002"/>
    </source>
</evidence>
<keyword evidence="2 4" id="KW-0560">Oxidoreductase</keyword>
<organism evidence="7 8">
    <name type="scientific">Candidatus Ozemobacter sibiricus</name>
    <dbReference type="NCBI Taxonomy" id="2268124"/>
    <lineage>
        <taxon>Bacteria</taxon>
        <taxon>Candidatus Ozemobacteria</taxon>
        <taxon>Candidatus Ozemobacterales</taxon>
        <taxon>Candidatus Ozemobacteraceae</taxon>
        <taxon>Candidatus Ozemobacter</taxon>
    </lineage>
</organism>
<dbReference type="SUPFAM" id="SSF51735">
    <property type="entry name" value="NAD(P)-binding Rossmann-fold domains"/>
    <property type="match status" value="1"/>
</dbReference>
<accession>A0A367ZJW0</accession>
<evidence type="ECO:0000259" key="6">
    <source>
        <dbReference type="Pfam" id="PF02826"/>
    </source>
</evidence>